<protein>
    <recommendedName>
        <fullName evidence="4">PEP-CTERM protein-sorting domain-containing protein</fullName>
    </recommendedName>
</protein>
<reference evidence="2 3" key="1">
    <citation type="submission" date="2019-02" db="EMBL/GenBank/DDBJ databases">
        <title>Deep-cultivation of Planctomycetes and their phenomic and genomic characterization uncovers novel biology.</title>
        <authorList>
            <person name="Wiegand S."/>
            <person name="Jogler M."/>
            <person name="Boedeker C."/>
            <person name="Pinto D."/>
            <person name="Vollmers J."/>
            <person name="Rivas-Marin E."/>
            <person name="Kohn T."/>
            <person name="Peeters S.H."/>
            <person name="Heuer A."/>
            <person name="Rast P."/>
            <person name="Oberbeckmann S."/>
            <person name="Bunk B."/>
            <person name="Jeske O."/>
            <person name="Meyerdierks A."/>
            <person name="Storesund J.E."/>
            <person name="Kallscheuer N."/>
            <person name="Luecker S."/>
            <person name="Lage O.M."/>
            <person name="Pohl T."/>
            <person name="Merkel B.J."/>
            <person name="Hornburger P."/>
            <person name="Mueller R.-W."/>
            <person name="Bruemmer F."/>
            <person name="Labrenz M."/>
            <person name="Spormann A.M."/>
            <person name="Op Den Camp H."/>
            <person name="Overmann J."/>
            <person name="Amann R."/>
            <person name="Jetten M.S.M."/>
            <person name="Mascher T."/>
            <person name="Medema M.H."/>
            <person name="Devos D.P."/>
            <person name="Kaster A.-K."/>
            <person name="Ovreas L."/>
            <person name="Rohde M."/>
            <person name="Galperin M.Y."/>
            <person name="Jogler C."/>
        </authorList>
    </citation>
    <scope>NUCLEOTIDE SEQUENCE [LARGE SCALE GENOMIC DNA]</scope>
    <source>
        <strain evidence="2 3">Poly41</strain>
    </source>
</reference>
<gene>
    <name evidence="2" type="ORF">Poly41_59750</name>
</gene>
<proteinExistence type="predicted"/>
<name>A0A5C6D4J9_9BACT</name>
<sequence length="239" mass="25331" precursor="true">MKRLIKIQYGRAASLFVVAFLFSSSAASAGMITSTLTGDLRPENPDNLIVNVKVTFDDALDTTADWVIDINSPLHPGIKLDAFLFNLDVSSSNVSFSNFSPAGWNITVEDSNPGVGGTAFTFIANDQPGQPNNDVNDSTNLTFTSTLLSGYWSTSIFTEANTEIGNDDAGFGQLGAHLQSLTQNPGDGTNTDSGFAFGLYVDASPSPVVTVPEPATLAIWSLLAVGCGADVRRRRKKNA</sequence>
<keyword evidence="1" id="KW-0732">Signal</keyword>
<evidence type="ECO:0000313" key="2">
    <source>
        <dbReference type="EMBL" id="TWU31740.1"/>
    </source>
</evidence>
<evidence type="ECO:0000256" key="1">
    <source>
        <dbReference type="SAM" id="SignalP"/>
    </source>
</evidence>
<dbReference type="AlphaFoldDB" id="A0A5C6D4J9"/>
<accession>A0A5C6D4J9</accession>
<organism evidence="2 3">
    <name type="scientific">Novipirellula artificiosorum</name>
    <dbReference type="NCBI Taxonomy" id="2528016"/>
    <lineage>
        <taxon>Bacteria</taxon>
        <taxon>Pseudomonadati</taxon>
        <taxon>Planctomycetota</taxon>
        <taxon>Planctomycetia</taxon>
        <taxon>Pirellulales</taxon>
        <taxon>Pirellulaceae</taxon>
        <taxon>Novipirellula</taxon>
    </lineage>
</organism>
<comment type="caution">
    <text evidence="2">The sequence shown here is derived from an EMBL/GenBank/DDBJ whole genome shotgun (WGS) entry which is preliminary data.</text>
</comment>
<evidence type="ECO:0008006" key="4">
    <source>
        <dbReference type="Google" id="ProtNLM"/>
    </source>
</evidence>
<evidence type="ECO:0000313" key="3">
    <source>
        <dbReference type="Proteomes" id="UP000319143"/>
    </source>
</evidence>
<feature type="signal peptide" evidence="1">
    <location>
        <begin position="1"/>
        <end position="29"/>
    </location>
</feature>
<dbReference type="EMBL" id="SJPV01000015">
    <property type="protein sequence ID" value="TWU31740.1"/>
    <property type="molecule type" value="Genomic_DNA"/>
</dbReference>
<dbReference type="Proteomes" id="UP000319143">
    <property type="component" value="Unassembled WGS sequence"/>
</dbReference>
<feature type="chain" id="PRO_5022773720" description="PEP-CTERM protein-sorting domain-containing protein" evidence="1">
    <location>
        <begin position="30"/>
        <end position="239"/>
    </location>
</feature>
<keyword evidence="3" id="KW-1185">Reference proteome</keyword>